<comment type="similarity">
    <text evidence="2">Belongs to the SELO family.</text>
</comment>
<evidence type="ECO:0000256" key="6">
    <source>
        <dbReference type="ARBA" id="ARBA00022741"/>
    </source>
</evidence>
<evidence type="ECO:0000256" key="8">
    <source>
        <dbReference type="ARBA" id="ARBA00022842"/>
    </source>
</evidence>
<reference evidence="10" key="1">
    <citation type="submission" date="2023-09" db="UniProtKB">
        <authorList>
            <consortium name="Ensembl"/>
        </authorList>
    </citation>
    <scope>IDENTIFICATION</scope>
</reference>
<evidence type="ECO:0000256" key="9">
    <source>
        <dbReference type="ARBA" id="ARBA00031547"/>
    </source>
</evidence>
<dbReference type="Ensembl" id="ENSSPAT00000000488.1">
    <property type="protein sequence ID" value="ENSSPAP00000000481.1"/>
    <property type="gene ID" value="ENSSPAG00000000372.1"/>
</dbReference>
<protein>
    <recommendedName>
        <fullName evidence="9">Selenoprotein O</fullName>
    </recommendedName>
</protein>
<dbReference type="GO" id="GO:0046872">
    <property type="term" value="F:metal ion binding"/>
    <property type="evidence" value="ECO:0007669"/>
    <property type="project" value="UniProtKB-KW"/>
</dbReference>
<evidence type="ECO:0000256" key="1">
    <source>
        <dbReference type="ARBA" id="ARBA00001946"/>
    </source>
</evidence>
<evidence type="ECO:0000256" key="2">
    <source>
        <dbReference type="ARBA" id="ARBA00009747"/>
    </source>
</evidence>
<dbReference type="HAMAP" id="MF_00692">
    <property type="entry name" value="SelO"/>
    <property type="match status" value="1"/>
</dbReference>
<evidence type="ECO:0000256" key="5">
    <source>
        <dbReference type="ARBA" id="ARBA00022723"/>
    </source>
</evidence>
<proteinExistence type="inferred from homology"/>
<dbReference type="InterPro" id="IPR003846">
    <property type="entry name" value="SelO"/>
</dbReference>
<evidence type="ECO:0000256" key="3">
    <source>
        <dbReference type="ARBA" id="ARBA00022679"/>
    </source>
</evidence>
<keyword evidence="4" id="KW-0548">Nucleotidyltransferase</keyword>
<organism evidence="10">
    <name type="scientific">Stegastes partitus</name>
    <name type="common">bicolor damselfish</name>
    <dbReference type="NCBI Taxonomy" id="144197"/>
    <lineage>
        <taxon>Eukaryota</taxon>
        <taxon>Metazoa</taxon>
        <taxon>Chordata</taxon>
        <taxon>Craniata</taxon>
        <taxon>Vertebrata</taxon>
        <taxon>Euteleostomi</taxon>
        <taxon>Actinopterygii</taxon>
        <taxon>Neopterygii</taxon>
        <taxon>Teleostei</taxon>
        <taxon>Neoteleostei</taxon>
        <taxon>Acanthomorphata</taxon>
        <taxon>Ovalentaria</taxon>
        <taxon>Pomacentridae</taxon>
        <taxon>Stegastes</taxon>
    </lineage>
</organism>
<evidence type="ECO:0000256" key="4">
    <source>
        <dbReference type="ARBA" id="ARBA00022695"/>
    </source>
</evidence>
<name>A0A3B4YZV8_9TELE</name>
<evidence type="ECO:0000313" key="10">
    <source>
        <dbReference type="Ensembl" id="ENSSPAP00000000481.1"/>
    </source>
</evidence>
<keyword evidence="7" id="KW-0067">ATP-binding</keyword>
<dbReference type="GO" id="GO:0016779">
    <property type="term" value="F:nucleotidyltransferase activity"/>
    <property type="evidence" value="ECO:0007669"/>
    <property type="project" value="UniProtKB-KW"/>
</dbReference>
<keyword evidence="6" id="KW-0547">Nucleotide-binding</keyword>
<dbReference type="Pfam" id="PF02696">
    <property type="entry name" value="SelO"/>
    <property type="match status" value="1"/>
</dbReference>
<sequence length="627" mass="70004">MYLNFRKQILCVIVLEATLLCVLLCTQSVFMESLRFNNSALRKLPVDASERTGSRTVPAACFSRIGALQPLLRPSLVLLSGSALSLLGLAERDVRTEPLAPEYLSGSRLLPGSEPAAHCYCGHQFGLFAGQLGDGAVMYLGEVEAGTQGRWEIQVKGAGVTPYSSEAMAALGIPSTRAASLVTSDLYVSRDPLNSGRRVQERCSVVLRLAPSFIRFGSFEIFLGRDEVSGLQGPSAGRHDIRAQLLDYVVETFYPHIQQAHRSRTDRNMAFFREVMMRTAKLVAQWQCVGFCHGVLNTDNMSILGLTLDYGPFGFMDRFDPDFVSNASDKRRRYSYQAQPSVCCWNLARLAEALGSELDAAEAGAILDEFMPTYKASYLHNMRLKLGLVRKEEAEDDELISDLLRVMHNTGADFTNTFRLLSRVPWPEEGDCEKETVGPVVELILQQCASIEELKVANKPTMENRELAMILSMAQTNPAMFGMVADRPDVAQQLALMGRLKELLETDQDELKKKQRDDWIRWISQYRSRLVRECDATSDLSLVKKERLRVMNSSNPRVVLRNYIAQNAINAAEKGDFAEIERVLKVLEKPYSDPEPDTCGEKDHKGTELTATYDGRPPAWAQTICVT</sequence>
<dbReference type="AlphaFoldDB" id="A0A3B4YZV8"/>
<dbReference type="GeneTree" id="ENSGT00390000005508"/>
<dbReference type="PANTHER" id="PTHR12153:SF15">
    <property type="entry name" value="PROTEIN ADENYLYLTRANSFERASE SELO, MITOCHONDRIAL"/>
    <property type="match status" value="1"/>
</dbReference>
<evidence type="ECO:0000256" key="7">
    <source>
        <dbReference type="ARBA" id="ARBA00022840"/>
    </source>
</evidence>
<dbReference type="GO" id="GO:0005524">
    <property type="term" value="F:ATP binding"/>
    <property type="evidence" value="ECO:0007669"/>
    <property type="project" value="UniProtKB-KW"/>
</dbReference>
<dbReference type="STRING" id="144197.ENSSPAP00000000481"/>
<keyword evidence="8" id="KW-0460">Magnesium</keyword>
<dbReference type="PANTHER" id="PTHR12153">
    <property type="entry name" value="SELENOPROTEIN O"/>
    <property type="match status" value="1"/>
</dbReference>
<keyword evidence="5" id="KW-0479">Metal-binding</keyword>
<comment type="cofactor">
    <cofactor evidence="1">
        <name>Mg(2+)</name>
        <dbReference type="ChEBI" id="CHEBI:18420"/>
    </cofactor>
</comment>
<keyword evidence="3" id="KW-0808">Transferase</keyword>
<accession>A0A3B4YZV8</accession>